<name>A0A081AUE3_PHYNI</name>
<reference evidence="1 2" key="1">
    <citation type="submission" date="2013-11" db="EMBL/GenBank/DDBJ databases">
        <title>The Genome Sequence of Phytophthora parasitica P1976.</title>
        <authorList>
            <consortium name="The Broad Institute Genomics Platform"/>
            <person name="Russ C."/>
            <person name="Tyler B."/>
            <person name="Panabieres F."/>
            <person name="Shan W."/>
            <person name="Tripathy S."/>
            <person name="Grunwald N."/>
            <person name="Machado M."/>
            <person name="Johnson C.S."/>
            <person name="Walker B."/>
            <person name="Young S."/>
            <person name="Zeng Q."/>
            <person name="Gargeya S."/>
            <person name="Fitzgerald M."/>
            <person name="Haas B."/>
            <person name="Abouelleil A."/>
            <person name="Allen A.W."/>
            <person name="Alvarado L."/>
            <person name="Arachchi H.M."/>
            <person name="Berlin A.M."/>
            <person name="Chapman S.B."/>
            <person name="Gainer-Dewar J."/>
            <person name="Goldberg J."/>
            <person name="Griggs A."/>
            <person name="Gujja S."/>
            <person name="Hansen M."/>
            <person name="Howarth C."/>
            <person name="Imamovic A."/>
            <person name="Ireland A."/>
            <person name="Larimer J."/>
            <person name="McCowan C."/>
            <person name="Murphy C."/>
            <person name="Pearson M."/>
            <person name="Poon T.W."/>
            <person name="Priest M."/>
            <person name="Roberts A."/>
            <person name="Saif S."/>
            <person name="Shea T."/>
            <person name="Sisk P."/>
            <person name="Sykes S."/>
            <person name="Wortman J."/>
            <person name="Nusbaum C."/>
            <person name="Birren B."/>
        </authorList>
    </citation>
    <scope>NUCLEOTIDE SEQUENCE [LARGE SCALE GENOMIC DNA]</scope>
    <source>
        <strain evidence="1 2">P1976</strain>
    </source>
</reference>
<comment type="caution">
    <text evidence="1">The sequence shown here is derived from an EMBL/GenBank/DDBJ whole genome shotgun (WGS) entry which is preliminary data.</text>
</comment>
<evidence type="ECO:0000313" key="2">
    <source>
        <dbReference type="Proteomes" id="UP000028582"/>
    </source>
</evidence>
<evidence type="ECO:0000313" key="1">
    <source>
        <dbReference type="EMBL" id="ETO82504.1"/>
    </source>
</evidence>
<organism evidence="1 2">
    <name type="scientific">Phytophthora nicotianae P1976</name>
    <dbReference type="NCBI Taxonomy" id="1317066"/>
    <lineage>
        <taxon>Eukaryota</taxon>
        <taxon>Sar</taxon>
        <taxon>Stramenopiles</taxon>
        <taxon>Oomycota</taxon>
        <taxon>Peronosporomycetes</taxon>
        <taxon>Peronosporales</taxon>
        <taxon>Peronosporaceae</taxon>
        <taxon>Phytophthora</taxon>
    </lineage>
</organism>
<dbReference type="Proteomes" id="UP000028582">
    <property type="component" value="Unassembled WGS sequence"/>
</dbReference>
<dbReference type="AlphaFoldDB" id="A0A081AUE3"/>
<gene>
    <name evidence="1" type="ORF">F444_03356</name>
</gene>
<sequence length="51" mass="5847">MEDCSFLPAVREDTNNRAPPVVNGHIPRKVVLGHIQRCNMFRPITLRTCRS</sequence>
<protein>
    <submittedName>
        <fullName evidence="1">Uncharacterized protein</fullName>
    </submittedName>
</protein>
<proteinExistence type="predicted"/>
<accession>A0A081AUE3</accession>
<dbReference type="EMBL" id="ANJA01000679">
    <property type="protein sequence ID" value="ETO82504.1"/>
    <property type="molecule type" value="Genomic_DNA"/>
</dbReference>